<feature type="compositionally biased region" description="Acidic residues" evidence="7">
    <location>
        <begin position="232"/>
        <end position="246"/>
    </location>
</feature>
<evidence type="ECO:0000313" key="8">
    <source>
        <dbReference type="EMBL" id="NXA26144.1"/>
    </source>
</evidence>
<keyword evidence="4" id="KW-0067">ATP-binding</keyword>
<dbReference type="GO" id="GO:0005524">
    <property type="term" value="F:ATP binding"/>
    <property type="evidence" value="ECO:0007669"/>
    <property type="project" value="UniProtKB-KW"/>
</dbReference>
<feature type="non-terminal residue" evidence="8">
    <location>
        <position position="885"/>
    </location>
</feature>
<evidence type="ECO:0000256" key="5">
    <source>
        <dbReference type="ARBA" id="ARBA00041448"/>
    </source>
</evidence>
<dbReference type="GO" id="GO:0015631">
    <property type="term" value="F:tubulin binding"/>
    <property type="evidence" value="ECO:0007669"/>
    <property type="project" value="TreeGrafter"/>
</dbReference>
<feature type="compositionally biased region" description="Basic and acidic residues" evidence="7">
    <location>
        <begin position="480"/>
        <end position="495"/>
    </location>
</feature>
<dbReference type="GO" id="GO:0036064">
    <property type="term" value="C:ciliary basal body"/>
    <property type="evidence" value="ECO:0007669"/>
    <property type="project" value="TreeGrafter"/>
</dbReference>
<evidence type="ECO:0000256" key="2">
    <source>
        <dbReference type="ARBA" id="ARBA00022598"/>
    </source>
</evidence>
<dbReference type="GO" id="GO:0070740">
    <property type="term" value="F:tubulin-glutamic acid ligase activity"/>
    <property type="evidence" value="ECO:0007669"/>
    <property type="project" value="TreeGrafter"/>
</dbReference>
<sequence length="885" mass="98112">ELYGFDVLIDDTLKPWLLEVNLSPSLACDAPLDLKIKASMLSDMFTLVGFVCQDPGQRSSRAIYHSSESARRNPYQKLQRARPLSASDAEIKNPMSSGREKATGRQGSSVLGLSMEELKVLRRVREENERRGGFIRIFPTPLTWDLYGSFLEHKTSMNYMLATRLFQDRAGFNGRLDMRLEAVDSHSLFYERKLVSLELRKRRRCHGKARAARTRSSGTSDPTKLSLKSDTEGEEEEEVDADEDEDLGRTVGSLLDTQVKSKPKLSDLVKTTCRERLPKKLEKKTGDGGEPFLRKADSESQFNLLQILQKHGNLSKVQARRAFSAYLQHVQLRLTKEAGDQIQNPAWAAKEDEQMELVVRFLKRAASNLQQSLRMLLPSRRLGLNDRRRILAHQLGEFIICYNKETEQMIQKRPKKRREEEEEGVNPEGFQNFITRASERDLEEVLTFYTHKNKSASVFLGTNSTSTKSSNTSNQSEKQPQGEHPEVVKKIKGDQPKSSVADLPAEGASKGYKPKEVKSTCNPPSASSSVSGATFQRSTSSWIPSQPAASENSQVPGHHSLPVPPVRPRPIQSPSPLPASQSTADSSSVFTNPVFSVSSSLAGLHRCHSGSYTIGPFSSFQRAAQIYSQRLSRPSSAKVGECSGIHNNLLVQMHKDAEDPSSQGNHYSSSTVAAELQQLAEKQAACQYSPPSHISLLTQQLTNLNLASGAISKGSAAAPQSYRSPLEKRGSLWAVHSDSHTADKRSVSSAVRAPENHCFAWEGEMENSVFNKVTQNQLVHPNCQVHFAVQQLQQQKLQSRQLLEQSQARHQALFANYSQSSTSHISMPASSDARKTSSATSSIQKAASLHKVMPSQSTPSQLVPKPPANHRQAVVRKAAAQRISK</sequence>
<dbReference type="PANTHER" id="PTHR12241:SF145">
    <property type="entry name" value="TUBULIN POLYGLUTAMYLASE TTLL5"/>
    <property type="match status" value="1"/>
</dbReference>
<dbReference type="AlphaFoldDB" id="A0A7K7UCR0"/>
<dbReference type="EMBL" id="VZSZ01008139">
    <property type="protein sequence ID" value="NXA26144.1"/>
    <property type="molecule type" value="Genomic_DNA"/>
</dbReference>
<comment type="similarity">
    <text evidence="1">Belongs to the tubulin--tyrosine ligase family.</text>
</comment>
<feature type="region of interest" description="Disordered" evidence="7">
    <location>
        <begin position="62"/>
        <end position="106"/>
    </location>
</feature>
<evidence type="ECO:0000256" key="6">
    <source>
        <dbReference type="ARBA" id="ARBA00049274"/>
    </source>
</evidence>
<feature type="compositionally biased region" description="Low complexity" evidence="7">
    <location>
        <begin position="871"/>
        <end position="885"/>
    </location>
</feature>
<feature type="compositionally biased region" description="Low complexity" evidence="7">
    <location>
        <begin position="462"/>
        <end position="476"/>
    </location>
</feature>
<feature type="compositionally biased region" description="Polar residues" evidence="7">
    <location>
        <begin position="214"/>
        <end position="228"/>
    </location>
</feature>
<evidence type="ECO:0000256" key="3">
    <source>
        <dbReference type="ARBA" id="ARBA00022741"/>
    </source>
</evidence>
<feature type="non-terminal residue" evidence="8">
    <location>
        <position position="1"/>
    </location>
</feature>
<feature type="region of interest" description="Disordered" evidence="7">
    <location>
        <begin position="460"/>
        <end position="586"/>
    </location>
</feature>
<feature type="compositionally biased region" description="Polar residues" evidence="7">
    <location>
        <begin position="519"/>
        <end position="555"/>
    </location>
</feature>
<feature type="region of interest" description="Disordered" evidence="7">
    <location>
        <begin position="409"/>
        <end position="436"/>
    </location>
</feature>
<evidence type="ECO:0000256" key="1">
    <source>
        <dbReference type="ARBA" id="ARBA00006820"/>
    </source>
</evidence>
<dbReference type="GO" id="GO:0000226">
    <property type="term" value="P:microtubule cytoskeleton organization"/>
    <property type="evidence" value="ECO:0007669"/>
    <property type="project" value="TreeGrafter"/>
</dbReference>
<comment type="catalytic activity">
    <reaction evidence="6">
        <text>L-glutamyl-[protein] + L-glutamate + ATP = gamma-L-glutamyl-L-glutamyl-[protein] + ADP + phosphate + H(+)</text>
        <dbReference type="Rhea" id="RHEA:60144"/>
        <dbReference type="Rhea" id="RHEA-COMP:10208"/>
        <dbReference type="Rhea" id="RHEA-COMP:15517"/>
        <dbReference type="ChEBI" id="CHEBI:15378"/>
        <dbReference type="ChEBI" id="CHEBI:29973"/>
        <dbReference type="ChEBI" id="CHEBI:29985"/>
        <dbReference type="ChEBI" id="CHEBI:30616"/>
        <dbReference type="ChEBI" id="CHEBI:43474"/>
        <dbReference type="ChEBI" id="CHEBI:143622"/>
        <dbReference type="ChEBI" id="CHEBI:456216"/>
    </reaction>
    <physiologicalReaction direction="left-to-right" evidence="6">
        <dbReference type="Rhea" id="RHEA:60145"/>
    </physiologicalReaction>
</comment>
<dbReference type="PANTHER" id="PTHR12241">
    <property type="entry name" value="TUBULIN POLYGLUTAMYLASE"/>
    <property type="match status" value="1"/>
</dbReference>
<keyword evidence="3" id="KW-0547">Nucleotide-binding</keyword>
<dbReference type="PROSITE" id="PS51221">
    <property type="entry name" value="TTL"/>
    <property type="match status" value="1"/>
</dbReference>
<gene>
    <name evidence="8" type="primary">Ttll5</name>
    <name evidence="8" type="ORF">IBISTR_R11511</name>
</gene>
<dbReference type="Pfam" id="PF03133">
    <property type="entry name" value="TTL"/>
    <property type="match status" value="1"/>
</dbReference>
<protein>
    <recommendedName>
        <fullName evidence="5">Tubulin--tyrosine ligase-like protein 5</fullName>
    </recommendedName>
</protein>
<feature type="region of interest" description="Disordered" evidence="7">
    <location>
        <begin position="206"/>
        <end position="247"/>
    </location>
</feature>
<organism evidence="8 9">
    <name type="scientific">Ibidorhyncha struthersii</name>
    <dbReference type="NCBI Taxonomy" id="425643"/>
    <lineage>
        <taxon>Eukaryota</taxon>
        <taxon>Metazoa</taxon>
        <taxon>Chordata</taxon>
        <taxon>Craniata</taxon>
        <taxon>Vertebrata</taxon>
        <taxon>Euteleostomi</taxon>
        <taxon>Archelosauria</taxon>
        <taxon>Archosauria</taxon>
        <taxon>Dinosauria</taxon>
        <taxon>Saurischia</taxon>
        <taxon>Theropoda</taxon>
        <taxon>Coelurosauria</taxon>
        <taxon>Aves</taxon>
        <taxon>Neognathae</taxon>
        <taxon>Neoaves</taxon>
        <taxon>Charadriiformes</taxon>
        <taxon>Charadriidae</taxon>
        <taxon>Ibidorhyncha</taxon>
    </lineage>
</organism>
<keyword evidence="2" id="KW-0436">Ligase</keyword>
<evidence type="ECO:0000256" key="7">
    <source>
        <dbReference type="SAM" id="MobiDB-lite"/>
    </source>
</evidence>
<dbReference type="Gene3D" id="3.30.470.20">
    <property type="entry name" value="ATP-grasp fold, B domain"/>
    <property type="match status" value="1"/>
</dbReference>
<accession>A0A7K7UCR0</accession>
<dbReference type="InterPro" id="IPR004344">
    <property type="entry name" value="TTL/TTLL_fam"/>
</dbReference>
<name>A0A7K7UCR0_9CHAR</name>
<feature type="compositionally biased region" description="Polar residues" evidence="7">
    <location>
        <begin position="836"/>
        <end position="845"/>
    </location>
</feature>
<keyword evidence="9" id="KW-1185">Reference proteome</keyword>
<dbReference type="Proteomes" id="UP000587655">
    <property type="component" value="Unassembled WGS sequence"/>
</dbReference>
<reference evidence="8 9" key="1">
    <citation type="submission" date="2019-09" db="EMBL/GenBank/DDBJ databases">
        <title>Bird 10,000 Genomes (B10K) Project - Family phase.</title>
        <authorList>
            <person name="Zhang G."/>
        </authorList>
    </citation>
    <scope>NUCLEOTIDE SEQUENCE [LARGE SCALE GENOMIC DNA]</scope>
    <source>
        <strain evidence="8">B10K-DU-030-25</strain>
    </source>
</reference>
<feature type="compositionally biased region" description="Pro residues" evidence="7">
    <location>
        <begin position="562"/>
        <end position="577"/>
    </location>
</feature>
<comment type="caution">
    <text evidence="8">The sequence shown here is derived from an EMBL/GenBank/DDBJ whole genome shotgun (WGS) entry which is preliminary data.</text>
</comment>
<feature type="region of interest" description="Disordered" evidence="7">
    <location>
        <begin position="819"/>
        <end position="885"/>
    </location>
</feature>
<evidence type="ECO:0000313" key="9">
    <source>
        <dbReference type="Proteomes" id="UP000587655"/>
    </source>
</evidence>
<proteinExistence type="inferred from homology"/>
<evidence type="ECO:0000256" key="4">
    <source>
        <dbReference type="ARBA" id="ARBA00022840"/>
    </source>
</evidence>
<feature type="compositionally biased region" description="Polar residues" evidence="7">
    <location>
        <begin position="819"/>
        <end position="829"/>
    </location>
</feature>